<evidence type="ECO:0000256" key="7">
    <source>
        <dbReference type="ARBA" id="ARBA00023180"/>
    </source>
</evidence>
<dbReference type="EC" id="3.1.3.2" evidence="3"/>
<comment type="caution">
    <text evidence="9">The sequence shown here is derived from an EMBL/GenBank/DDBJ whole genome shotgun (WGS) entry which is preliminary data.</text>
</comment>
<comment type="similarity">
    <text evidence="2">Belongs to the histidine acid phosphatase family.</text>
</comment>
<proteinExistence type="inferred from homology"/>
<keyword evidence="4 8" id="KW-0732">Signal</keyword>
<gene>
    <name evidence="9" type="ORF">EEDITHA_LOCUS4535</name>
</gene>
<dbReference type="Proteomes" id="UP001153954">
    <property type="component" value="Unassembled WGS sequence"/>
</dbReference>
<evidence type="ECO:0000256" key="2">
    <source>
        <dbReference type="ARBA" id="ARBA00005375"/>
    </source>
</evidence>
<keyword evidence="5" id="KW-0378">Hydrolase</keyword>
<comment type="catalytic activity">
    <reaction evidence="1">
        <text>a phosphate monoester + H2O = an alcohol + phosphate</text>
        <dbReference type="Rhea" id="RHEA:15017"/>
        <dbReference type="ChEBI" id="CHEBI:15377"/>
        <dbReference type="ChEBI" id="CHEBI:30879"/>
        <dbReference type="ChEBI" id="CHEBI:43474"/>
        <dbReference type="ChEBI" id="CHEBI:67140"/>
        <dbReference type="EC" id="3.1.3.2"/>
    </reaction>
</comment>
<dbReference type="GO" id="GO:0003993">
    <property type="term" value="F:acid phosphatase activity"/>
    <property type="evidence" value="ECO:0007669"/>
    <property type="project" value="UniProtKB-EC"/>
</dbReference>
<dbReference type="EMBL" id="CAKOGL010000007">
    <property type="protein sequence ID" value="CAH2088368.1"/>
    <property type="molecule type" value="Genomic_DNA"/>
</dbReference>
<sequence length="386" mass="44569">MLLYLIVAMLQVQLMSSSVFSGSDSDRELMMSFVVHRHGERTPDSDEISLSDQKEKLLNLTRIEGLEGLTNIGKRRAYQIGKFIRQRYGSQGYGLLSDLYLQDEIALRSTDKERTKMTAQVAMSALYPPVVEQQWDESLGKVWQPVPYTAVPLSEDYLRYYSNCQRFKDLMKRAKVEAAQQEFQQFNDLATLLKTRTGVDFTENPIMYETLFDLFKSQVNLGLDIPEWAKPLLPKLGEAARLAYRLFFRYEEMKKIGGGVILNDFVQAATDISQGKPVKKRFRMYSAHDFNIGSLMEVTKVIRHEQSNPEYGSLFGLELYRSKTSGEFTVMPIYLPRAGESTLQMLHFTGCETNSHCELDKFKQNTQEYLLPEKEYYKICNIRTEL</sequence>
<evidence type="ECO:0000256" key="4">
    <source>
        <dbReference type="ARBA" id="ARBA00022729"/>
    </source>
</evidence>
<organism evidence="9 10">
    <name type="scientific">Euphydryas editha</name>
    <name type="common">Edith's checkerspot</name>
    <dbReference type="NCBI Taxonomy" id="104508"/>
    <lineage>
        <taxon>Eukaryota</taxon>
        <taxon>Metazoa</taxon>
        <taxon>Ecdysozoa</taxon>
        <taxon>Arthropoda</taxon>
        <taxon>Hexapoda</taxon>
        <taxon>Insecta</taxon>
        <taxon>Pterygota</taxon>
        <taxon>Neoptera</taxon>
        <taxon>Endopterygota</taxon>
        <taxon>Lepidoptera</taxon>
        <taxon>Glossata</taxon>
        <taxon>Ditrysia</taxon>
        <taxon>Papilionoidea</taxon>
        <taxon>Nymphalidae</taxon>
        <taxon>Nymphalinae</taxon>
        <taxon>Euphydryas</taxon>
    </lineage>
</organism>
<evidence type="ECO:0000256" key="8">
    <source>
        <dbReference type="SAM" id="SignalP"/>
    </source>
</evidence>
<evidence type="ECO:0000256" key="5">
    <source>
        <dbReference type="ARBA" id="ARBA00022801"/>
    </source>
</evidence>
<feature type="chain" id="PRO_5043919710" description="acid phosphatase" evidence="8">
    <location>
        <begin position="18"/>
        <end position="386"/>
    </location>
</feature>
<dbReference type="InterPro" id="IPR029033">
    <property type="entry name" value="His_PPase_superfam"/>
</dbReference>
<evidence type="ECO:0000313" key="9">
    <source>
        <dbReference type="EMBL" id="CAH2088368.1"/>
    </source>
</evidence>
<evidence type="ECO:0000313" key="10">
    <source>
        <dbReference type="Proteomes" id="UP001153954"/>
    </source>
</evidence>
<dbReference type="InterPro" id="IPR000560">
    <property type="entry name" value="His_Pase_clade-2"/>
</dbReference>
<dbReference type="PANTHER" id="PTHR11567:SF211">
    <property type="entry name" value="PROSTATIC ACID PHOSPHATASE"/>
    <property type="match status" value="1"/>
</dbReference>
<dbReference type="CDD" id="cd07061">
    <property type="entry name" value="HP_HAP_like"/>
    <property type="match status" value="1"/>
</dbReference>
<evidence type="ECO:0000256" key="3">
    <source>
        <dbReference type="ARBA" id="ARBA00012646"/>
    </source>
</evidence>
<keyword evidence="10" id="KW-1185">Reference proteome</keyword>
<dbReference type="Pfam" id="PF00328">
    <property type="entry name" value="His_Phos_2"/>
    <property type="match status" value="1"/>
</dbReference>
<accession>A0AAU9TR47</accession>
<keyword evidence="6" id="KW-1015">Disulfide bond</keyword>
<evidence type="ECO:0000256" key="6">
    <source>
        <dbReference type="ARBA" id="ARBA00023157"/>
    </source>
</evidence>
<keyword evidence="7" id="KW-0325">Glycoprotein</keyword>
<reference evidence="9" key="1">
    <citation type="submission" date="2022-03" db="EMBL/GenBank/DDBJ databases">
        <authorList>
            <person name="Tunstrom K."/>
        </authorList>
    </citation>
    <scope>NUCLEOTIDE SEQUENCE</scope>
</reference>
<dbReference type="Gene3D" id="3.40.50.1240">
    <property type="entry name" value="Phosphoglycerate mutase-like"/>
    <property type="match status" value="1"/>
</dbReference>
<dbReference type="AlphaFoldDB" id="A0AAU9TR47"/>
<dbReference type="InterPro" id="IPR050645">
    <property type="entry name" value="Histidine_acid_phosphatase"/>
</dbReference>
<feature type="signal peptide" evidence="8">
    <location>
        <begin position="1"/>
        <end position="17"/>
    </location>
</feature>
<evidence type="ECO:0000256" key="1">
    <source>
        <dbReference type="ARBA" id="ARBA00000032"/>
    </source>
</evidence>
<dbReference type="SUPFAM" id="SSF53254">
    <property type="entry name" value="Phosphoglycerate mutase-like"/>
    <property type="match status" value="1"/>
</dbReference>
<dbReference type="PANTHER" id="PTHR11567">
    <property type="entry name" value="ACID PHOSPHATASE-RELATED"/>
    <property type="match status" value="1"/>
</dbReference>
<name>A0AAU9TR47_EUPED</name>
<protein>
    <recommendedName>
        <fullName evidence="3">acid phosphatase</fullName>
        <ecNumber evidence="3">3.1.3.2</ecNumber>
    </recommendedName>
</protein>